<dbReference type="InterPro" id="IPR046357">
    <property type="entry name" value="PPIase_dom_sf"/>
</dbReference>
<keyword evidence="1" id="KW-0413">Isomerase</keyword>
<name>A0ABD3QPK9_9STRA</name>
<dbReference type="PROSITE" id="PS50059">
    <property type="entry name" value="FKBP_PPIASE"/>
    <property type="match status" value="1"/>
</dbReference>
<gene>
    <name evidence="3" type="ORF">HJC23_010855</name>
</gene>
<dbReference type="EMBL" id="JABMIG020000022">
    <property type="protein sequence ID" value="KAL3802099.1"/>
    <property type="molecule type" value="Genomic_DNA"/>
</dbReference>
<dbReference type="PANTHER" id="PTHR47717:SF1">
    <property type="entry name" value="PEPTIDYL-PROLYL CIS-TRANS ISOMERASE FKBP19, CHLOROPLASTIC"/>
    <property type="match status" value="1"/>
</dbReference>
<dbReference type="Pfam" id="PF00254">
    <property type="entry name" value="FKBP_C"/>
    <property type="match status" value="1"/>
</dbReference>
<protein>
    <recommendedName>
        <fullName evidence="1">peptidylprolyl isomerase</fullName>
        <ecNumber evidence="1">5.2.1.8</ecNumber>
    </recommendedName>
</protein>
<sequence length="261" mass="28686">MVFSPSLIITALSCSHIVAFQAHSLRVPTRATAVSYLQRTSLLAKQGNEYDDIASIHNISRRSILFQSASAALLFNSVSSLANAEELREDNMYAPKFVQTYEDFTTTSEGWSYKDVKVGSDVGGGELRDGDRVVFDWSGYTIGYFGRPFEAKGGPQGGAFDKDINYFRATLGSKQLIPGLECALRTMKPGGVRQVIIPFGPLSYPADDKNHDLVGPKPTTFSGMRALNFVLENPRVDRTLLFNVKLIRVDRSDGKGGFIRG</sequence>
<evidence type="ECO:0000313" key="3">
    <source>
        <dbReference type="EMBL" id="KAL3802099.1"/>
    </source>
</evidence>
<feature type="domain" description="PPIase FKBP-type" evidence="2">
    <location>
        <begin position="130"/>
        <end position="198"/>
    </location>
</feature>
<evidence type="ECO:0000256" key="1">
    <source>
        <dbReference type="PROSITE-ProRule" id="PRU00277"/>
    </source>
</evidence>
<comment type="caution">
    <text evidence="3">The sequence shown here is derived from an EMBL/GenBank/DDBJ whole genome shotgun (WGS) entry which is preliminary data.</text>
</comment>
<comment type="catalytic activity">
    <reaction evidence="1">
        <text>[protein]-peptidylproline (omega=180) = [protein]-peptidylproline (omega=0)</text>
        <dbReference type="Rhea" id="RHEA:16237"/>
        <dbReference type="Rhea" id="RHEA-COMP:10747"/>
        <dbReference type="Rhea" id="RHEA-COMP:10748"/>
        <dbReference type="ChEBI" id="CHEBI:83833"/>
        <dbReference type="ChEBI" id="CHEBI:83834"/>
        <dbReference type="EC" id="5.2.1.8"/>
    </reaction>
</comment>
<dbReference type="Gene3D" id="3.10.50.40">
    <property type="match status" value="1"/>
</dbReference>
<evidence type="ECO:0000313" key="4">
    <source>
        <dbReference type="Proteomes" id="UP001516023"/>
    </source>
</evidence>
<dbReference type="Proteomes" id="UP001516023">
    <property type="component" value="Unassembled WGS sequence"/>
</dbReference>
<dbReference type="SUPFAM" id="SSF54534">
    <property type="entry name" value="FKBP-like"/>
    <property type="match status" value="1"/>
</dbReference>
<organism evidence="3 4">
    <name type="scientific">Cyclotella cryptica</name>
    <dbReference type="NCBI Taxonomy" id="29204"/>
    <lineage>
        <taxon>Eukaryota</taxon>
        <taxon>Sar</taxon>
        <taxon>Stramenopiles</taxon>
        <taxon>Ochrophyta</taxon>
        <taxon>Bacillariophyta</taxon>
        <taxon>Coscinodiscophyceae</taxon>
        <taxon>Thalassiosirophycidae</taxon>
        <taxon>Stephanodiscales</taxon>
        <taxon>Stephanodiscaceae</taxon>
        <taxon>Cyclotella</taxon>
    </lineage>
</organism>
<evidence type="ECO:0000259" key="2">
    <source>
        <dbReference type="PROSITE" id="PS50059"/>
    </source>
</evidence>
<accession>A0ABD3QPK9</accession>
<dbReference type="InterPro" id="IPR001179">
    <property type="entry name" value="PPIase_FKBP_dom"/>
</dbReference>
<keyword evidence="1" id="KW-0697">Rotamase</keyword>
<proteinExistence type="predicted"/>
<dbReference type="PANTHER" id="PTHR47717">
    <property type="entry name" value="PEPTIDYL-PROLYL CIS-TRANS ISOMERASE FKBP19, CHLOROPLASTIC"/>
    <property type="match status" value="1"/>
</dbReference>
<keyword evidence="4" id="KW-1185">Reference proteome</keyword>
<dbReference type="EC" id="5.2.1.8" evidence="1"/>
<dbReference type="InterPro" id="IPR044208">
    <property type="entry name" value="FKBP19-like"/>
</dbReference>
<reference evidence="3 4" key="1">
    <citation type="journal article" date="2020" name="G3 (Bethesda)">
        <title>Improved Reference Genome for Cyclotella cryptica CCMP332, a Model for Cell Wall Morphogenesis, Salinity Adaptation, and Lipid Production in Diatoms (Bacillariophyta).</title>
        <authorList>
            <person name="Roberts W.R."/>
            <person name="Downey K.M."/>
            <person name="Ruck E.C."/>
            <person name="Traller J.C."/>
            <person name="Alverson A.J."/>
        </authorList>
    </citation>
    <scope>NUCLEOTIDE SEQUENCE [LARGE SCALE GENOMIC DNA]</scope>
    <source>
        <strain evidence="3 4">CCMP332</strain>
    </source>
</reference>
<dbReference type="AlphaFoldDB" id="A0ABD3QPK9"/>
<dbReference type="GO" id="GO:0003755">
    <property type="term" value="F:peptidyl-prolyl cis-trans isomerase activity"/>
    <property type="evidence" value="ECO:0007669"/>
    <property type="project" value="UniProtKB-KW"/>
</dbReference>